<organism evidence="2 3">
    <name type="scientific">Fistulina hepatica ATCC 64428</name>
    <dbReference type="NCBI Taxonomy" id="1128425"/>
    <lineage>
        <taxon>Eukaryota</taxon>
        <taxon>Fungi</taxon>
        <taxon>Dikarya</taxon>
        <taxon>Basidiomycota</taxon>
        <taxon>Agaricomycotina</taxon>
        <taxon>Agaricomycetes</taxon>
        <taxon>Agaricomycetidae</taxon>
        <taxon>Agaricales</taxon>
        <taxon>Fistulinaceae</taxon>
        <taxon>Fistulina</taxon>
    </lineage>
</organism>
<reference evidence="2 3" key="1">
    <citation type="journal article" date="2015" name="Fungal Genet. Biol.">
        <title>Evolution of novel wood decay mechanisms in Agaricales revealed by the genome sequences of Fistulina hepatica and Cylindrobasidium torrendii.</title>
        <authorList>
            <person name="Floudas D."/>
            <person name="Held B.W."/>
            <person name="Riley R."/>
            <person name="Nagy L.G."/>
            <person name="Koehler G."/>
            <person name="Ransdell A.S."/>
            <person name="Younus H."/>
            <person name="Chow J."/>
            <person name="Chiniquy J."/>
            <person name="Lipzen A."/>
            <person name="Tritt A."/>
            <person name="Sun H."/>
            <person name="Haridas S."/>
            <person name="LaButti K."/>
            <person name="Ohm R.A."/>
            <person name="Kues U."/>
            <person name="Blanchette R.A."/>
            <person name="Grigoriev I.V."/>
            <person name="Minto R.E."/>
            <person name="Hibbett D.S."/>
        </authorList>
    </citation>
    <scope>NUCLEOTIDE SEQUENCE [LARGE SCALE GENOMIC DNA]</scope>
    <source>
        <strain evidence="2 3">ATCC 64428</strain>
    </source>
</reference>
<evidence type="ECO:0000256" key="1">
    <source>
        <dbReference type="SAM" id="MobiDB-lite"/>
    </source>
</evidence>
<evidence type="ECO:0000313" key="2">
    <source>
        <dbReference type="EMBL" id="KIY46979.1"/>
    </source>
</evidence>
<protein>
    <recommendedName>
        <fullName evidence="4">CxC1-like cysteine cluster associated with KDZ transposases domain-containing protein</fullName>
    </recommendedName>
</protein>
<evidence type="ECO:0008006" key="4">
    <source>
        <dbReference type="Google" id="ProtNLM"/>
    </source>
</evidence>
<proteinExistence type="predicted"/>
<dbReference type="AlphaFoldDB" id="A0A0D7A9C0"/>
<gene>
    <name evidence="2" type="ORF">FISHEDRAFT_46279</name>
</gene>
<accession>A0A0D7A9C0</accession>
<dbReference type="EMBL" id="KN882019">
    <property type="protein sequence ID" value="KIY46979.1"/>
    <property type="molecule type" value="Genomic_DNA"/>
</dbReference>
<evidence type="ECO:0000313" key="3">
    <source>
        <dbReference type="Proteomes" id="UP000054144"/>
    </source>
</evidence>
<sequence>MRCLNSHLHRIRKHHRDPRTRQNRVQERVNSWRKQLSRLKRAYLHWKAHGPPEAAEEGGWAMTVCSLRGIRDELFQHTAGSQSLNEALAYHGVIGATPDDPRIAFTFHCLETYRQLHRACLRLSIEAFCRATQNLHRRPLKYYLSRQFSWAYDVYLDILRAIDTDVDVALNRCDPEIQAKLLCAPCMYQLEEDVPLRPSMLIACDGNNSLKLIDPSFRVGQVRFDDRKLPSFRFLEPEDVDVFKDDVAWARNRTASDKLPGSQPRANVPSESTQEAQISASLEASTSAETLTTSDGPAAAEASASLDDIPWLNANELDEEAQVQLCACAERWRAAAPDAKKKMFELFAVAGVFVTVCQHGHVLLMCDMI</sequence>
<dbReference type="OrthoDB" id="2505969at2759"/>
<dbReference type="InterPro" id="IPR040521">
    <property type="entry name" value="KDZ"/>
</dbReference>
<keyword evidence="3" id="KW-1185">Reference proteome</keyword>
<dbReference type="Pfam" id="PF18758">
    <property type="entry name" value="KDZ"/>
    <property type="match status" value="1"/>
</dbReference>
<name>A0A0D7A9C0_9AGAR</name>
<dbReference type="Proteomes" id="UP000054144">
    <property type="component" value="Unassembled WGS sequence"/>
</dbReference>
<feature type="region of interest" description="Disordered" evidence="1">
    <location>
        <begin position="254"/>
        <end position="273"/>
    </location>
</feature>